<keyword evidence="3" id="KW-1185">Reference proteome</keyword>
<dbReference type="AlphaFoldDB" id="W0DQ55"/>
<feature type="region of interest" description="Disordered" evidence="1">
    <location>
        <begin position="69"/>
        <end position="89"/>
    </location>
</feature>
<dbReference type="KEGG" id="tti:THITH_15025"/>
<dbReference type="EMBL" id="CP007029">
    <property type="protein sequence ID" value="AHE99377.1"/>
    <property type="molecule type" value="Genomic_DNA"/>
</dbReference>
<evidence type="ECO:0000313" key="3">
    <source>
        <dbReference type="Proteomes" id="UP000005289"/>
    </source>
</evidence>
<dbReference type="Proteomes" id="UP000005289">
    <property type="component" value="Chromosome"/>
</dbReference>
<gene>
    <name evidence="2" type="ORF">THITH_15025</name>
</gene>
<name>W0DQ55_9GAMM</name>
<sequence>MNARLRLARAYRHGYSRGWSNLDMDPPRSLRLTDTERTVYRDGWESGRRERLEIPVAFQVRKVATFAPAAKTPGPCGSTRSDRASHTAT</sequence>
<evidence type="ECO:0000313" key="2">
    <source>
        <dbReference type="EMBL" id="AHE99377.1"/>
    </source>
</evidence>
<dbReference type="RefSeq" id="WP_006747080.1">
    <property type="nucleotide sequence ID" value="NZ_CP007029.1"/>
</dbReference>
<protein>
    <submittedName>
        <fullName evidence="2">Uncharacterized protein</fullName>
    </submittedName>
</protein>
<evidence type="ECO:0000256" key="1">
    <source>
        <dbReference type="SAM" id="MobiDB-lite"/>
    </source>
</evidence>
<feature type="compositionally biased region" description="Basic and acidic residues" evidence="1">
    <location>
        <begin position="80"/>
        <end position="89"/>
    </location>
</feature>
<organism evidence="2 3">
    <name type="scientific">Thioalkalivibrio paradoxus ARh 1</name>
    <dbReference type="NCBI Taxonomy" id="713585"/>
    <lineage>
        <taxon>Bacteria</taxon>
        <taxon>Pseudomonadati</taxon>
        <taxon>Pseudomonadota</taxon>
        <taxon>Gammaproteobacteria</taxon>
        <taxon>Chromatiales</taxon>
        <taxon>Ectothiorhodospiraceae</taxon>
        <taxon>Thioalkalivibrio</taxon>
    </lineage>
</organism>
<dbReference type="HOGENOM" id="CLU_2453684_0_0_6"/>
<proteinExistence type="predicted"/>
<reference evidence="2 3" key="1">
    <citation type="submission" date="2013-12" db="EMBL/GenBank/DDBJ databases">
        <authorList>
            <consortium name="DOE Joint Genome Institute"/>
            <person name="Muyzer G."/>
            <person name="Huntemann M."/>
            <person name="Han J."/>
            <person name="Chen A."/>
            <person name="Kyrpides N."/>
            <person name="Mavromatis K."/>
            <person name="Markowitz V."/>
            <person name="Palaniappan K."/>
            <person name="Ivanova N."/>
            <person name="Schaumberg A."/>
            <person name="Pati A."/>
            <person name="Liolios K."/>
            <person name="Nordberg H.P."/>
            <person name="Cantor M.N."/>
            <person name="Hua S.X."/>
            <person name="Woyke T."/>
        </authorList>
    </citation>
    <scope>NUCLEOTIDE SEQUENCE [LARGE SCALE GENOMIC DNA]</scope>
    <source>
        <strain evidence="2 3">ARh 1</strain>
    </source>
</reference>
<dbReference type="STRING" id="713585.THITH_15025"/>
<accession>W0DQ55</accession>